<evidence type="ECO:0000313" key="2">
    <source>
        <dbReference type="EMBL" id="KAG5641802.1"/>
    </source>
</evidence>
<sequence>MASVSQPASKIFSEANQSHFDGIAHEYDKPQAIERARRTAVKMRKAYDFDEDGTTVLEYACGTGLVSRELSPYAKRIVGVDISQGMVDQFNLRVRNQGIPPEEMQAFAVELKGEPGELEDERFDVIVRITTSQTSTM</sequence>
<name>A0A9P7G7B5_9AGAR</name>
<accession>A0A9P7G7B5</accession>
<dbReference type="Pfam" id="PF13649">
    <property type="entry name" value="Methyltransf_25"/>
    <property type="match status" value="1"/>
</dbReference>
<keyword evidence="3" id="KW-1185">Reference proteome</keyword>
<protein>
    <recommendedName>
        <fullName evidence="1">Methyltransferase domain-containing protein</fullName>
    </recommendedName>
</protein>
<reference evidence="2" key="2">
    <citation type="submission" date="2021-10" db="EMBL/GenBank/DDBJ databases">
        <title>Phylogenomics reveals ancestral predisposition of the termite-cultivated fungus Termitomyces towards a domesticated lifestyle.</title>
        <authorList>
            <person name="Auxier B."/>
            <person name="Grum-Grzhimaylo A."/>
            <person name="Cardenas M.E."/>
            <person name="Lodge J.D."/>
            <person name="Laessoe T."/>
            <person name="Pedersen O."/>
            <person name="Smith M.E."/>
            <person name="Kuyper T.W."/>
            <person name="Franco-Molano E.A."/>
            <person name="Baroni T.J."/>
            <person name="Aanen D.K."/>
        </authorList>
    </citation>
    <scope>NUCLEOTIDE SEQUENCE</scope>
    <source>
        <strain evidence="2">AP01</strain>
        <tissue evidence="2">Mycelium</tissue>
    </source>
</reference>
<dbReference type="Gene3D" id="3.40.50.150">
    <property type="entry name" value="Vaccinia Virus protein VP39"/>
    <property type="match status" value="1"/>
</dbReference>
<organism evidence="2 3">
    <name type="scientific">Asterophora parasitica</name>
    <dbReference type="NCBI Taxonomy" id="117018"/>
    <lineage>
        <taxon>Eukaryota</taxon>
        <taxon>Fungi</taxon>
        <taxon>Dikarya</taxon>
        <taxon>Basidiomycota</taxon>
        <taxon>Agaricomycotina</taxon>
        <taxon>Agaricomycetes</taxon>
        <taxon>Agaricomycetidae</taxon>
        <taxon>Agaricales</taxon>
        <taxon>Tricholomatineae</taxon>
        <taxon>Lyophyllaceae</taxon>
        <taxon>Asterophora</taxon>
    </lineage>
</organism>
<dbReference type="InterPro" id="IPR041698">
    <property type="entry name" value="Methyltransf_25"/>
</dbReference>
<reference evidence="2" key="1">
    <citation type="submission" date="2020-07" db="EMBL/GenBank/DDBJ databases">
        <authorList>
            <person name="Nieuwenhuis M."/>
            <person name="Van De Peppel L.J.J."/>
        </authorList>
    </citation>
    <scope>NUCLEOTIDE SEQUENCE</scope>
    <source>
        <strain evidence="2">AP01</strain>
        <tissue evidence="2">Mycelium</tissue>
    </source>
</reference>
<dbReference type="OrthoDB" id="3647at2759"/>
<dbReference type="InterPro" id="IPR029063">
    <property type="entry name" value="SAM-dependent_MTases_sf"/>
</dbReference>
<evidence type="ECO:0000259" key="1">
    <source>
        <dbReference type="Pfam" id="PF13649"/>
    </source>
</evidence>
<dbReference type="AlphaFoldDB" id="A0A9P7G7B5"/>
<dbReference type="CDD" id="cd02440">
    <property type="entry name" value="AdoMet_MTases"/>
    <property type="match status" value="1"/>
</dbReference>
<dbReference type="SUPFAM" id="SSF53335">
    <property type="entry name" value="S-adenosyl-L-methionine-dependent methyltransferases"/>
    <property type="match status" value="1"/>
</dbReference>
<gene>
    <name evidence="2" type="ORF">DXG03_004168</name>
</gene>
<dbReference type="Proteomes" id="UP000775547">
    <property type="component" value="Unassembled WGS sequence"/>
</dbReference>
<feature type="domain" description="Methyltransferase" evidence="1">
    <location>
        <begin position="56"/>
        <end position="129"/>
    </location>
</feature>
<comment type="caution">
    <text evidence="2">The sequence shown here is derived from an EMBL/GenBank/DDBJ whole genome shotgun (WGS) entry which is preliminary data.</text>
</comment>
<dbReference type="EMBL" id="JABCKV010000247">
    <property type="protein sequence ID" value="KAG5641802.1"/>
    <property type="molecule type" value="Genomic_DNA"/>
</dbReference>
<proteinExistence type="predicted"/>
<evidence type="ECO:0000313" key="3">
    <source>
        <dbReference type="Proteomes" id="UP000775547"/>
    </source>
</evidence>